<proteinExistence type="predicted"/>
<protein>
    <submittedName>
        <fullName evidence="1">Uncharacterized protein</fullName>
    </submittedName>
</protein>
<dbReference type="EMBL" id="SDMP01000013">
    <property type="protein sequence ID" value="RYR23270.1"/>
    <property type="molecule type" value="Genomic_DNA"/>
</dbReference>
<dbReference type="Proteomes" id="UP000289738">
    <property type="component" value="Chromosome B03"/>
</dbReference>
<evidence type="ECO:0000313" key="2">
    <source>
        <dbReference type="Proteomes" id="UP000289738"/>
    </source>
</evidence>
<name>A0A445AA01_ARAHY</name>
<organism evidence="1 2">
    <name type="scientific">Arachis hypogaea</name>
    <name type="common">Peanut</name>
    <dbReference type="NCBI Taxonomy" id="3818"/>
    <lineage>
        <taxon>Eukaryota</taxon>
        <taxon>Viridiplantae</taxon>
        <taxon>Streptophyta</taxon>
        <taxon>Embryophyta</taxon>
        <taxon>Tracheophyta</taxon>
        <taxon>Spermatophyta</taxon>
        <taxon>Magnoliopsida</taxon>
        <taxon>eudicotyledons</taxon>
        <taxon>Gunneridae</taxon>
        <taxon>Pentapetalae</taxon>
        <taxon>rosids</taxon>
        <taxon>fabids</taxon>
        <taxon>Fabales</taxon>
        <taxon>Fabaceae</taxon>
        <taxon>Papilionoideae</taxon>
        <taxon>50 kb inversion clade</taxon>
        <taxon>dalbergioids sensu lato</taxon>
        <taxon>Dalbergieae</taxon>
        <taxon>Pterocarpus clade</taxon>
        <taxon>Arachis</taxon>
    </lineage>
</organism>
<sequence>MFTHSLSTSTLTVVTSVCRRCRMLVPRLLPGVNLNLVHHWSRVCRATPELISAGTVLVAAGSCLSRLGSRLLPLGSCSPLEPCSSPMEHFHMRIFTQNPQFDPISVQI</sequence>
<reference evidence="1 2" key="1">
    <citation type="submission" date="2019-01" db="EMBL/GenBank/DDBJ databases">
        <title>Sequencing of cultivated peanut Arachis hypogaea provides insights into genome evolution and oil improvement.</title>
        <authorList>
            <person name="Chen X."/>
        </authorList>
    </citation>
    <scope>NUCLEOTIDE SEQUENCE [LARGE SCALE GENOMIC DNA]</scope>
    <source>
        <strain evidence="2">cv. Fuhuasheng</strain>
        <tissue evidence="1">Leaves</tissue>
    </source>
</reference>
<gene>
    <name evidence="1" type="ORF">Ahy_B03g068522</name>
</gene>
<comment type="caution">
    <text evidence="1">The sequence shown here is derived from an EMBL/GenBank/DDBJ whole genome shotgun (WGS) entry which is preliminary data.</text>
</comment>
<accession>A0A445AA01</accession>
<keyword evidence="2" id="KW-1185">Reference proteome</keyword>
<dbReference type="AlphaFoldDB" id="A0A445AA01"/>
<evidence type="ECO:0000313" key="1">
    <source>
        <dbReference type="EMBL" id="RYR23270.1"/>
    </source>
</evidence>